<dbReference type="Proteomes" id="UP000663848">
    <property type="component" value="Unassembled WGS sequence"/>
</dbReference>
<evidence type="ECO:0000313" key="1">
    <source>
        <dbReference type="EMBL" id="CAF5118745.1"/>
    </source>
</evidence>
<protein>
    <submittedName>
        <fullName evidence="1">Uncharacterized protein</fullName>
    </submittedName>
</protein>
<feature type="non-terminal residue" evidence="1">
    <location>
        <position position="1"/>
    </location>
</feature>
<dbReference type="EMBL" id="CAJOBR010079050">
    <property type="protein sequence ID" value="CAF5118745.1"/>
    <property type="molecule type" value="Genomic_DNA"/>
</dbReference>
<accession>A0A822F736</accession>
<name>A0A822F736_9BILA</name>
<comment type="caution">
    <text evidence="1">The sequence shown here is derived from an EMBL/GenBank/DDBJ whole genome shotgun (WGS) entry which is preliminary data.</text>
</comment>
<gene>
    <name evidence="1" type="ORF">QYT958_LOCUS45919</name>
</gene>
<organism evidence="1 2">
    <name type="scientific">Rotaria socialis</name>
    <dbReference type="NCBI Taxonomy" id="392032"/>
    <lineage>
        <taxon>Eukaryota</taxon>
        <taxon>Metazoa</taxon>
        <taxon>Spiralia</taxon>
        <taxon>Gnathifera</taxon>
        <taxon>Rotifera</taxon>
        <taxon>Eurotatoria</taxon>
        <taxon>Bdelloidea</taxon>
        <taxon>Philodinida</taxon>
        <taxon>Philodinidae</taxon>
        <taxon>Rotaria</taxon>
    </lineage>
</organism>
<dbReference type="AlphaFoldDB" id="A0A822F736"/>
<evidence type="ECO:0000313" key="2">
    <source>
        <dbReference type="Proteomes" id="UP000663848"/>
    </source>
</evidence>
<proteinExistence type="predicted"/>
<sequence length="47" mass="5678">VENLKQITLQNLPSLIEQAEHECVKHKRNRIKEERELENRRVCILII</sequence>
<reference evidence="1" key="1">
    <citation type="submission" date="2021-02" db="EMBL/GenBank/DDBJ databases">
        <authorList>
            <person name="Nowell W R."/>
        </authorList>
    </citation>
    <scope>NUCLEOTIDE SEQUENCE</scope>
</reference>